<dbReference type="InterPro" id="IPR052895">
    <property type="entry name" value="HetReg/Transcr_Mod"/>
</dbReference>
<dbReference type="PANTHER" id="PTHR24148">
    <property type="entry name" value="ANKYRIN REPEAT DOMAIN-CONTAINING PROTEIN 39 HOMOLOG-RELATED"/>
    <property type="match status" value="1"/>
</dbReference>
<evidence type="ECO:0000259" key="1">
    <source>
        <dbReference type="Pfam" id="PF06985"/>
    </source>
</evidence>
<proteinExistence type="predicted"/>
<gene>
    <name evidence="2" type="ORF">EK21DRAFT_54377</name>
</gene>
<dbReference type="PANTHER" id="PTHR24148:SF73">
    <property type="entry name" value="HET DOMAIN PROTEIN (AFU_ORTHOLOGUE AFUA_8G01020)"/>
    <property type="match status" value="1"/>
</dbReference>
<dbReference type="EMBL" id="ML978157">
    <property type="protein sequence ID" value="KAF2035450.1"/>
    <property type="molecule type" value="Genomic_DNA"/>
</dbReference>
<dbReference type="OrthoDB" id="2157530at2759"/>
<sequence>IDALSINQDDSSERSHQVSQMRAIYSEADQGMAWLDPELADSLDDLLRRPYWSRIWIIQEVVVAIDLILMCGDSCLEWLVFAKFIYLETGLLNWPPPTESHVVRLRSKANNVLRLAIWSQDGLDLERVLNLSEAATASDPRDKVYAVLGLVGSGAGTQIVVDYTQSACAVYCIAVQAMVEDRKQSTKQALQSQLASVSQAIRFHQTGSGAGSSHRLKRTPAECLNVARLHKHIQALSENACRPDVCFQALQSVEVASGPQCDGSTCGSLKAMRDASMAAL</sequence>
<evidence type="ECO:0000313" key="2">
    <source>
        <dbReference type="EMBL" id="KAF2035450.1"/>
    </source>
</evidence>
<name>A0A9P4HL03_9PLEO</name>
<keyword evidence="3" id="KW-1185">Reference proteome</keyword>
<dbReference type="AlphaFoldDB" id="A0A9P4HL03"/>
<dbReference type="Pfam" id="PF06985">
    <property type="entry name" value="HET"/>
    <property type="match status" value="1"/>
</dbReference>
<dbReference type="InterPro" id="IPR010730">
    <property type="entry name" value="HET"/>
</dbReference>
<feature type="domain" description="Heterokaryon incompatibility" evidence="1">
    <location>
        <begin position="1"/>
        <end position="43"/>
    </location>
</feature>
<organism evidence="2 3">
    <name type="scientific">Setomelanomma holmii</name>
    <dbReference type="NCBI Taxonomy" id="210430"/>
    <lineage>
        <taxon>Eukaryota</taxon>
        <taxon>Fungi</taxon>
        <taxon>Dikarya</taxon>
        <taxon>Ascomycota</taxon>
        <taxon>Pezizomycotina</taxon>
        <taxon>Dothideomycetes</taxon>
        <taxon>Pleosporomycetidae</taxon>
        <taxon>Pleosporales</taxon>
        <taxon>Pleosporineae</taxon>
        <taxon>Phaeosphaeriaceae</taxon>
        <taxon>Setomelanomma</taxon>
    </lineage>
</organism>
<accession>A0A9P4HL03</accession>
<dbReference type="Proteomes" id="UP000799777">
    <property type="component" value="Unassembled WGS sequence"/>
</dbReference>
<feature type="non-terminal residue" evidence="2">
    <location>
        <position position="1"/>
    </location>
</feature>
<reference evidence="2" key="1">
    <citation type="journal article" date="2020" name="Stud. Mycol.">
        <title>101 Dothideomycetes genomes: a test case for predicting lifestyles and emergence of pathogens.</title>
        <authorList>
            <person name="Haridas S."/>
            <person name="Albert R."/>
            <person name="Binder M."/>
            <person name="Bloem J."/>
            <person name="Labutti K."/>
            <person name="Salamov A."/>
            <person name="Andreopoulos B."/>
            <person name="Baker S."/>
            <person name="Barry K."/>
            <person name="Bills G."/>
            <person name="Bluhm B."/>
            <person name="Cannon C."/>
            <person name="Castanera R."/>
            <person name="Culley D."/>
            <person name="Daum C."/>
            <person name="Ezra D."/>
            <person name="Gonzalez J."/>
            <person name="Henrissat B."/>
            <person name="Kuo A."/>
            <person name="Liang C."/>
            <person name="Lipzen A."/>
            <person name="Lutzoni F."/>
            <person name="Magnuson J."/>
            <person name="Mondo S."/>
            <person name="Nolan M."/>
            <person name="Ohm R."/>
            <person name="Pangilinan J."/>
            <person name="Park H.-J."/>
            <person name="Ramirez L."/>
            <person name="Alfaro M."/>
            <person name="Sun H."/>
            <person name="Tritt A."/>
            <person name="Yoshinaga Y."/>
            <person name="Zwiers L.-H."/>
            <person name="Turgeon B."/>
            <person name="Goodwin S."/>
            <person name="Spatafora J."/>
            <person name="Crous P."/>
            <person name="Grigoriev I."/>
        </authorList>
    </citation>
    <scope>NUCLEOTIDE SEQUENCE</scope>
    <source>
        <strain evidence="2">CBS 110217</strain>
    </source>
</reference>
<comment type="caution">
    <text evidence="2">The sequence shown here is derived from an EMBL/GenBank/DDBJ whole genome shotgun (WGS) entry which is preliminary data.</text>
</comment>
<evidence type="ECO:0000313" key="3">
    <source>
        <dbReference type="Proteomes" id="UP000799777"/>
    </source>
</evidence>
<protein>
    <recommendedName>
        <fullName evidence="1">Heterokaryon incompatibility domain-containing protein</fullName>
    </recommendedName>
</protein>